<feature type="domain" description="Cupin type-2" evidence="1">
    <location>
        <begin position="33"/>
        <end position="101"/>
    </location>
</feature>
<dbReference type="Pfam" id="PF07883">
    <property type="entry name" value="Cupin_2"/>
    <property type="match status" value="1"/>
</dbReference>
<dbReference type="SUPFAM" id="SSF51182">
    <property type="entry name" value="RmlC-like cupins"/>
    <property type="match status" value="1"/>
</dbReference>
<dbReference type="InterPro" id="IPR014710">
    <property type="entry name" value="RmlC-like_jellyroll"/>
</dbReference>
<accession>A0A133UPG3</accession>
<dbReference type="InterPro" id="IPR052538">
    <property type="entry name" value="Flavonoid_dioxygenase-like"/>
</dbReference>
<dbReference type="AlphaFoldDB" id="A0A133UPG3"/>
<reference evidence="2 3" key="1">
    <citation type="journal article" date="2016" name="Sci. Rep.">
        <title>Metabolic traits of an uncultured archaeal lineage -MSBL1- from brine pools of the Red Sea.</title>
        <authorList>
            <person name="Mwirichia R."/>
            <person name="Alam I."/>
            <person name="Rashid M."/>
            <person name="Vinu M."/>
            <person name="Ba-Alawi W."/>
            <person name="Anthony Kamau A."/>
            <person name="Kamanda Ngugi D."/>
            <person name="Goker M."/>
            <person name="Klenk H.P."/>
            <person name="Bajic V."/>
            <person name="Stingl U."/>
        </authorList>
    </citation>
    <scope>NUCLEOTIDE SEQUENCE [LARGE SCALE GENOMIC DNA]</scope>
    <source>
        <strain evidence="2">SCGC-AAA259I14</strain>
    </source>
</reference>
<organism evidence="2 3">
    <name type="scientific">candidate division MSBL1 archaeon SCGC-AAA259I14</name>
    <dbReference type="NCBI Taxonomy" id="1698268"/>
    <lineage>
        <taxon>Archaea</taxon>
        <taxon>Methanobacteriati</taxon>
        <taxon>Methanobacteriota</taxon>
        <taxon>candidate division MSBL1</taxon>
    </lineage>
</organism>
<dbReference type="Gene3D" id="2.60.120.10">
    <property type="entry name" value="Jelly Rolls"/>
    <property type="match status" value="1"/>
</dbReference>
<evidence type="ECO:0000313" key="2">
    <source>
        <dbReference type="EMBL" id="KXA96007.1"/>
    </source>
</evidence>
<evidence type="ECO:0000259" key="1">
    <source>
        <dbReference type="Pfam" id="PF07883"/>
    </source>
</evidence>
<dbReference type="InterPro" id="IPR013096">
    <property type="entry name" value="Cupin_2"/>
</dbReference>
<dbReference type="PANTHER" id="PTHR43346">
    <property type="entry name" value="LIGAND BINDING DOMAIN PROTEIN, PUTATIVE (AFU_ORTHOLOGUE AFUA_6G14370)-RELATED"/>
    <property type="match status" value="1"/>
</dbReference>
<gene>
    <name evidence="2" type="ORF">AKJ38_04100</name>
</gene>
<sequence length="115" mass="13314">MTNENDWIKGEGYRKKVLYDEGDLSSEGVRIQYVEVDAGDRVSPHYHKAQTEVYNVQRGKAILGIDDVDYEVEKGDTLICKSGQVHYVINDFSEKFRLLVVKTNYKEGDSYWEVE</sequence>
<dbReference type="PANTHER" id="PTHR43346:SF1">
    <property type="entry name" value="QUERCETIN 2,3-DIOXYGENASE-RELATED"/>
    <property type="match status" value="1"/>
</dbReference>
<dbReference type="EMBL" id="LHXS01000100">
    <property type="protein sequence ID" value="KXA96007.1"/>
    <property type="molecule type" value="Genomic_DNA"/>
</dbReference>
<name>A0A133UPG3_9EURY</name>
<protein>
    <recommendedName>
        <fullName evidence="1">Cupin type-2 domain-containing protein</fullName>
    </recommendedName>
</protein>
<evidence type="ECO:0000313" key="3">
    <source>
        <dbReference type="Proteomes" id="UP000070414"/>
    </source>
</evidence>
<proteinExistence type="predicted"/>
<comment type="caution">
    <text evidence="2">The sequence shown here is derived from an EMBL/GenBank/DDBJ whole genome shotgun (WGS) entry which is preliminary data.</text>
</comment>
<keyword evidence="3" id="KW-1185">Reference proteome</keyword>
<dbReference type="Proteomes" id="UP000070414">
    <property type="component" value="Unassembled WGS sequence"/>
</dbReference>
<dbReference type="InterPro" id="IPR011051">
    <property type="entry name" value="RmlC_Cupin_sf"/>
</dbReference>